<feature type="coiled-coil region" evidence="1">
    <location>
        <begin position="70"/>
        <end position="110"/>
    </location>
</feature>
<gene>
    <name evidence="2" type="ORF">LTRI10_LOCUS38499</name>
</gene>
<evidence type="ECO:0000313" key="3">
    <source>
        <dbReference type="Proteomes" id="UP001497516"/>
    </source>
</evidence>
<dbReference type="AlphaFoldDB" id="A0AAV2FJX7"/>
<keyword evidence="1" id="KW-0175">Coiled coil</keyword>
<dbReference type="Proteomes" id="UP001497516">
    <property type="component" value="Chromosome 6"/>
</dbReference>
<evidence type="ECO:0000256" key="1">
    <source>
        <dbReference type="SAM" id="Coils"/>
    </source>
</evidence>
<keyword evidence="3" id="KW-1185">Reference proteome</keyword>
<dbReference type="EMBL" id="OZ034819">
    <property type="protein sequence ID" value="CAL1398257.1"/>
    <property type="molecule type" value="Genomic_DNA"/>
</dbReference>
<name>A0AAV2FJX7_9ROSI</name>
<accession>A0AAV2FJX7</accession>
<proteinExistence type="predicted"/>
<evidence type="ECO:0000313" key="2">
    <source>
        <dbReference type="EMBL" id="CAL1398257.1"/>
    </source>
</evidence>
<sequence length="116" mass="13108">MSSTVFRLKSGDKFITPFNKIIYDYDYFGWSNHGVTVPRDMIMTSAAVWNRFDMSSGATVVDVQGLVRVAEEKNAELSACKKELELSKEMVSLLRKLVEEKEKVDVLTNQLLALKG</sequence>
<organism evidence="2 3">
    <name type="scientific">Linum trigynum</name>
    <dbReference type="NCBI Taxonomy" id="586398"/>
    <lineage>
        <taxon>Eukaryota</taxon>
        <taxon>Viridiplantae</taxon>
        <taxon>Streptophyta</taxon>
        <taxon>Embryophyta</taxon>
        <taxon>Tracheophyta</taxon>
        <taxon>Spermatophyta</taxon>
        <taxon>Magnoliopsida</taxon>
        <taxon>eudicotyledons</taxon>
        <taxon>Gunneridae</taxon>
        <taxon>Pentapetalae</taxon>
        <taxon>rosids</taxon>
        <taxon>fabids</taxon>
        <taxon>Malpighiales</taxon>
        <taxon>Linaceae</taxon>
        <taxon>Linum</taxon>
    </lineage>
</organism>
<protein>
    <submittedName>
        <fullName evidence="2">Uncharacterized protein</fullName>
    </submittedName>
</protein>
<reference evidence="2 3" key="1">
    <citation type="submission" date="2024-04" db="EMBL/GenBank/DDBJ databases">
        <authorList>
            <person name="Fracassetti M."/>
        </authorList>
    </citation>
    <scope>NUCLEOTIDE SEQUENCE [LARGE SCALE GENOMIC DNA]</scope>
</reference>